<sequence>MSPPASFPNDLYAGSCNPSRKAKQSQASGNTVQTNLPIQPRRLCDTTDGTNLSSAPGSSVPVDNSPPKPAAIAQTPAPTPAKRGRKPGTMSRSARETQRKLNHSIIEKARRTKINEALATLKQLVPSDFGSKASSLKKKVDSEDEDDGDEDYQEKKANKKSGKKEEKEKEFKLEILVRTVSFMEHLIGKVKDLENQLADGGVGSRKQSCPNCTDVDKSPSSRAVPLPRQATIPKAVTTSSKRKRNIADIVDTVDDTEDVGRQRRKLDQAPSLESIEGSASGRPRLPSISTWLPDVDPRLQVPSPNIIASVTASPALTITRSPNITAVAGGSYLPSPPSSTHFTPTNPPNMIQMPPSLSLGPTAEPRQKGMRSRSSTLTTPEEESAASVLLHFRSKGVSSPQTMSTLGSSLAFGTSPVFPGIGSSSAAEPLDLGPAMTQDFRNEQLSESLIAQTPSSILGLGLRPSNLSSFTT</sequence>
<dbReference type="SUPFAM" id="SSF47459">
    <property type="entry name" value="HLH, helix-loop-helix DNA-binding domain"/>
    <property type="match status" value="1"/>
</dbReference>
<feature type="domain" description="BHLH" evidence="2">
    <location>
        <begin position="98"/>
        <end position="186"/>
    </location>
</feature>
<dbReference type="Pfam" id="PF00010">
    <property type="entry name" value="HLH"/>
    <property type="match status" value="1"/>
</dbReference>
<dbReference type="EMBL" id="LATX01002432">
    <property type="protein sequence ID" value="KTB29473.1"/>
    <property type="molecule type" value="Genomic_DNA"/>
</dbReference>
<reference evidence="3 4" key="1">
    <citation type="submission" date="2015-12" db="EMBL/GenBank/DDBJ databases">
        <title>Draft genome sequence of Moniliophthora roreri, the causal agent of frosty pod rot of cacao.</title>
        <authorList>
            <person name="Aime M.C."/>
            <person name="Diaz-Valderrama J.R."/>
            <person name="Kijpornyongpan T."/>
            <person name="Phillips-Mora W."/>
        </authorList>
    </citation>
    <scope>NUCLEOTIDE SEQUENCE [LARGE SCALE GENOMIC DNA]</scope>
    <source>
        <strain evidence="3 4">MCA 2952</strain>
    </source>
</reference>
<dbReference type="SMART" id="SM00353">
    <property type="entry name" value="HLH"/>
    <property type="match status" value="1"/>
</dbReference>
<feature type="region of interest" description="Disordered" evidence="1">
    <location>
        <begin position="256"/>
        <end position="289"/>
    </location>
</feature>
<comment type="caution">
    <text evidence="3">The sequence shown here is derived from an EMBL/GenBank/DDBJ whole genome shotgun (WGS) entry which is preliminary data.</text>
</comment>
<dbReference type="GO" id="GO:0046983">
    <property type="term" value="F:protein dimerization activity"/>
    <property type="evidence" value="ECO:0007669"/>
    <property type="project" value="InterPro"/>
</dbReference>
<gene>
    <name evidence="3" type="ORF">WG66_17931</name>
</gene>
<evidence type="ECO:0000256" key="1">
    <source>
        <dbReference type="SAM" id="MobiDB-lite"/>
    </source>
</evidence>
<proteinExistence type="predicted"/>
<feature type="compositionally biased region" description="Polar residues" evidence="1">
    <location>
        <begin position="47"/>
        <end position="57"/>
    </location>
</feature>
<dbReference type="InterPro" id="IPR011598">
    <property type="entry name" value="bHLH_dom"/>
</dbReference>
<evidence type="ECO:0000313" key="3">
    <source>
        <dbReference type="EMBL" id="KTB29473.1"/>
    </source>
</evidence>
<protein>
    <recommendedName>
        <fullName evidence="2">BHLH domain-containing protein</fullName>
    </recommendedName>
</protein>
<feature type="region of interest" description="Disordered" evidence="1">
    <location>
        <begin position="357"/>
        <end position="385"/>
    </location>
</feature>
<name>A0A0W0EZM6_MONRR</name>
<evidence type="ECO:0000313" key="4">
    <source>
        <dbReference type="Proteomes" id="UP000054988"/>
    </source>
</evidence>
<dbReference type="eggNOG" id="KOG4304">
    <property type="taxonomic scope" value="Eukaryota"/>
</dbReference>
<dbReference type="PROSITE" id="PS50888">
    <property type="entry name" value="BHLH"/>
    <property type="match status" value="1"/>
</dbReference>
<dbReference type="InterPro" id="IPR036638">
    <property type="entry name" value="HLH_DNA-bd_sf"/>
</dbReference>
<dbReference type="Gene3D" id="4.10.280.10">
    <property type="entry name" value="Helix-loop-helix DNA-binding domain"/>
    <property type="match status" value="1"/>
</dbReference>
<dbReference type="Proteomes" id="UP000054988">
    <property type="component" value="Unassembled WGS sequence"/>
</dbReference>
<feature type="region of interest" description="Disordered" evidence="1">
    <location>
        <begin position="130"/>
        <end position="168"/>
    </location>
</feature>
<feature type="compositionally biased region" description="Polar residues" evidence="1">
    <location>
        <begin position="24"/>
        <end position="37"/>
    </location>
</feature>
<organism evidence="3 4">
    <name type="scientific">Moniliophthora roreri</name>
    <name type="common">Frosty pod rot fungus</name>
    <name type="synonym">Monilia roreri</name>
    <dbReference type="NCBI Taxonomy" id="221103"/>
    <lineage>
        <taxon>Eukaryota</taxon>
        <taxon>Fungi</taxon>
        <taxon>Dikarya</taxon>
        <taxon>Basidiomycota</taxon>
        <taxon>Agaricomycotina</taxon>
        <taxon>Agaricomycetes</taxon>
        <taxon>Agaricomycetidae</taxon>
        <taxon>Agaricales</taxon>
        <taxon>Marasmiineae</taxon>
        <taxon>Marasmiaceae</taxon>
        <taxon>Moniliophthora</taxon>
    </lineage>
</organism>
<feature type="compositionally biased region" description="Basic and acidic residues" evidence="1">
    <location>
        <begin position="258"/>
        <end position="267"/>
    </location>
</feature>
<accession>A0A0W0EZM6</accession>
<dbReference type="AlphaFoldDB" id="A0A0W0EZM6"/>
<evidence type="ECO:0000259" key="2">
    <source>
        <dbReference type="PROSITE" id="PS50888"/>
    </source>
</evidence>
<feature type="compositionally biased region" description="Acidic residues" evidence="1">
    <location>
        <begin position="142"/>
        <end position="152"/>
    </location>
</feature>
<feature type="region of interest" description="Disordered" evidence="1">
    <location>
        <begin position="1"/>
        <end position="100"/>
    </location>
</feature>
<feature type="region of interest" description="Disordered" evidence="1">
    <location>
        <begin position="199"/>
        <end position="224"/>
    </location>
</feature>